<dbReference type="InterPro" id="IPR013830">
    <property type="entry name" value="SGNH_hydro"/>
</dbReference>
<dbReference type="Gene3D" id="3.40.50.1110">
    <property type="entry name" value="SGNH hydrolase"/>
    <property type="match status" value="1"/>
</dbReference>
<dbReference type="InterPro" id="IPR036514">
    <property type="entry name" value="SGNH_hydro_sf"/>
</dbReference>
<evidence type="ECO:0000256" key="1">
    <source>
        <dbReference type="SAM" id="MobiDB-lite"/>
    </source>
</evidence>
<dbReference type="Pfam" id="PF13472">
    <property type="entry name" value="Lipase_GDSL_2"/>
    <property type="match status" value="1"/>
</dbReference>
<sequence>MTCEAGGRRSGPGGRWATRRCSPRQPRATSPTCRGDPTMTTPRPVDSHHRAAEPSALHREHASRPRHRERASRPRHRRPPADGPVGWAGAVAAAAVGLAAVTVALGPGTTSADAEPEGNVVYLGDSFTANPDQTRNLTRDINPLVFDGYPSREGCLQSPDNAPRQLADLTGVPVADWSCTAQTSRGSLHRIDRAIAAGDIHPGTRAVVLAAGMNNYGPYGALDGVDILDPRAVRDAYLADMHAAADRVRAVAPGTRIIVPGQLTVADPVTAVYCAVNVVPDRPVGFPLPLLRDVENWNRANQVDAAREIGATYVEVRDGSADHHSCAPDAGRWVAGVVDTTTPDYHMMFHPSRAGSAFVAHRIAGALP</sequence>
<dbReference type="EMBL" id="PQNK01000002">
    <property type="protein sequence ID" value="RRO87685.1"/>
    <property type="molecule type" value="Genomic_DNA"/>
</dbReference>
<reference evidence="3 4" key="1">
    <citation type="submission" date="2018-01" db="EMBL/GenBank/DDBJ databases">
        <title>Twenty Corynebacterium bovis Genomes.</title>
        <authorList>
            <person name="Gulvik C.A."/>
        </authorList>
    </citation>
    <scope>NUCLEOTIDE SEQUENCE [LARGE SCALE GENOMIC DNA]</scope>
    <source>
        <strain evidence="3 4">F6900</strain>
    </source>
</reference>
<feature type="region of interest" description="Disordered" evidence="1">
    <location>
        <begin position="1"/>
        <end position="85"/>
    </location>
</feature>
<proteinExistence type="predicted"/>
<dbReference type="SUPFAM" id="SSF52266">
    <property type="entry name" value="SGNH hydrolase"/>
    <property type="match status" value="1"/>
</dbReference>
<feature type="compositionally biased region" description="Basic and acidic residues" evidence="1">
    <location>
        <begin position="45"/>
        <end position="63"/>
    </location>
</feature>
<protein>
    <submittedName>
        <fullName evidence="3">Esterase</fullName>
    </submittedName>
</protein>
<accession>A0A426Q1A7</accession>
<dbReference type="Proteomes" id="UP000276526">
    <property type="component" value="Unassembled WGS sequence"/>
</dbReference>
<gene>
    <name evidence="3" type="ORF">CXF48_01910</name>
</gene>
<dbReference type="AlphaFoldDB" id="A0A426Q1A7"/>
<feature type="domain" description="SGNH hydrolase-type esterase" evidence="2">
    <location>
        <begin position="123"/>
        <end position="357"/>
    </location>
</feature>
<evidence type="ECO:0000259" key="2">
    <source>
        <dbReference type="Pfam" id="PF13472"/>
    </source>
</evidence>
<feature type="compositionally biased region" description="Basic residues" evidence="1">
    <location>
        <begin position="64"/>
        <end position="78"/>
    </location>
</feature>
<name>A0A426Q1A7_9CORY</name>
<organism evidence="3 4">
    <name type="scientific">Corynebacterium bovis</name>
    <dbReference type="NCBI Taxonomy" id="36808"/>
    <lineage>
        <taxon>Bacteria</taxon>
        <taxon>Bacillati</taxon>
        <taxon>Actinomycetota</taxon>
        <taxon>Actinomycetes</taxon>
        <taxon>Mycobacteriales</taxon>
        <taxon>Corynebacteriaceae</taxon>
        <taxon>Corynebacterium</taxon>
    </lineage>
</organism>
<comment type="caution">
    <text evidence="3">The sequence shown here is derived from an EMBL/GenBank/DDBJ whole genome shotgun (WGS) entry which is preliminary data.</text>
</comment>
<evidence type="ECO:0000313" key="3">
    <source>
        <dbReference type="EMBL" id="RRO87685.1"/>
    </source>
</evidence>
<evidence type="ECO:0000313" key="4">
    <source>
        <dbReference type="Proteomes" id="UP000276526"/>
    </source>
</evidence>